<comment type="similarity">
    <text evidence="1 4">Belongs to the glycosyl hydrolase 43 family.</text>
</comment>
<dbReference type="CDD" id="cd18821">
    <property type="entry name" value="GH43_Pc3Gal43A-like"/>
    <property type="match status" value="1"/>
</dbReference>
<dbReference type="PANTHER" id="PTHR22925:SF3">
    <property type="entry name" value="GLYCOSYL HYDROLASE FAMILY PROTEIN 43"/>
    <property type="match status" value="1"/>
</dbReference>
<evidence type="ECO:0000256" key="2">
    <source>
        <dbReference type="ARBA" id="ARBA00022801"/>
    </source>
</evidence>
<dbReference type="Pfam" id="PF04616">
    <property type="entry name" value="Glyco_hydro_43"/>
    <property type="match status" value="1"/>
</dbReference>
<proteinExistence type="inferred from homology"/>
<sequence>MLLVIFQRAAMGQKLGTYSAVYSGVPWFDDRGKVVSAHGANIIKDKGRFYLFGEAHTDTSNAFAGFNCYSSADLYNWKFESVALPVQKSGKLGPNRVGERPKVMKSPKTGEYVMFMHVDTLGYKDQFIGYATAKTVAGPYTFKGPLLFNGKPIKRWDMGTFQDQDGSGYVLSHGGFIYKLSDDFKSISELVNNAFGSGFESPALFRKDSIYYFLGSHLTSWERNDNDYYTSTSLKGPWTKRGLFAPEGTLTWNSQTSFVLPTTGSKETTFLFMGDRWSFPKQASAATYVWQPFTVSGFSLSIPKYQEAWQINLSTGVASPLVNKVKTIENTDEQRITYTGKWQQSTSETLTESSSDVKDASFTATFKGSQISFYGLSRPDGGYARVMVRDRKGKTILASIVDMYSKYPSPGLRFQSPVLPKETYTLTVTVMGERGNWSDKRKSNYGSTGYFVSLDKLVIKE</sequence>
<evidence type="ECO:0000256" key="3">
    <source>
        <dbReference type="ARBA" id="ARBA00023295"/>
    </source>
</evidence>
<keyword evidence="6" id="KW-1185">Reference proteome</keyword>
<dbReference type="STRING" id="1379910.TH63_10785"/>
<dbReference type="GO" id="GO:0005975">
    <property type="term" value="P:carbohydrate metabolic process"/>
    <property type="evidence" value="ECO:0007669"/>
    <property type="project" value="InterPro"/>
</dbReference>
<evidence type="ECO:0000313" key="5">
    <source>
        <dbReference type="EMBL" id="AKQ47637.1"/>
    </source>
</evidence>
<dbReference type="InterPro" id="IPR023296">
    <property type="entry name" value="Glyco_hydro_beta-prop_sf"/>
</dbReference>
<evidence type="ECO:0000313" key="6">
    <source>
        <dbReference type="Proteomes" id="UP000036458"/>
    </source>
</evidence>
<dbReference type="SUPFAM" id="SSF75005">
    <property type="entry name" value="Arabinanase/levansucrase/invertase"/>
    <property type="match status" value="1"/>
</dbReference>
<dbReference type="Proteomes" id="UP000036458">
    <property type="component" value="Chromosome"/>
</dbReference>
<dbReference type="PANTHER" id="PTHR22925">
    <property type="entry name" value="GLYCOSYL HYDROLASE 43 FAMILY MEMBER"/>
    <property type="match status" value="1"/>
</dbReference>
<dbReference type="PATRIC" id="fig|1379910.4.peg.2344"/>
<gene>
    <name evidence="5" type="ORF">TH63_10785</name>
</gene>
<keyword evidence="2 4" id="KW-0378">Hydrolase</keyword>
<evidence type="ECO:0000256" key="1">
    <source>
        <dbReference type="ARBA" id="ARBA00009865"/>
    </source>
</evidence>
<name>A0A0H4VUP6_9BACT</name>
<dbReference type="InterPro" id="IPR006710">
    <property type="entry name" value="Glyco_hydro_43"/>
</dbReference>
<dbReference type="Gene3D" id="2.115.10.20">
    <property type="entry name" value="Glycosyl hydrolase domain, family 43"/>
    <property type="match status" value="1"/>
</dbReference>
<dbReference type="KEGG" id="ruf:TH63_10785"/>
<dbReference type="AlphaFoldDB" id="A0A0H4VUP6"/>
<dbReference type="EMBL" id="CP010777">
    <property type="protein sequence ID" value="AKQ47637.1"/>
    <property type="molecule type" value="Genomic_DNA"/>
</dbReference>
<organism evidence="5 6">
    <name type="scientific">Rufibacter radiotolerans</name>
    <dbReference type="NCBI Taxonomy" id="1379910"/>
    <lineage>
        <taxon>Bacteria</taxon>
        <taxon>Pseudomonadati</taxon>
        <taxon>Bacteroidota</taxon>
        <taxon>Cytophagia</taxon>
        <taxon>Cytophagales</taxon>
        <taxon>Hymenobacteraceae</taxon>
        <taxon>Rufibacter</taxon>
    </lineage>
</organism>
<keyword evidence="3 4" id="KW-0326">Glycosidase</keyword>
<reference evidence="5 6" key="1">
    <citation type="submission" date="2015-01" db="EMBL/GenBank/DDBJ databases">
        <title>Rufibacter sp./DG31D/ whole genome sequencing.</title>
        <authorList>
            <person name="Kim M.K."/>
            <person name="Srinivasan S."/>
            <person name="Lee J.-J."/>
        </authorList>
    </citation>
    <scope>NUCLEOTIDE SEQUENCE [LARGE SCALE GENOMIC DNA]</scope>
    <source>
        <strain evidence="5 6">DG31D</strain>
    </source>
</reference>
<dbReference type="GO" id="GO:0004553">
    <property type="term" value="F:hydrolase activity, hydrolyzing O-glycosyl compounds"/>
    <property type="evidence" value="ECO:0007669"/>
    <property type="project" value="InterPro"/>
</dbReference>
<accession>A0A0H4VUP6</accession>
<evidence type="ECO:0000256" key="4">
    <source>
        <dbReference type="RuleBase" id="RU361187"/>
    </source>
</evidence>
<dbReference type="Gene3D" id="2.60.120.260">
    <property type="entry name" value="Galactose-binding domain-like"/>
    <property type="match status" value="1"/>
</dbReference>
<protein>
    <submittedName>
        <fullName evidence="5">Glycosyl hydrolase family 43</fullName>
    </submittedName>
</protein>